<evidence type="ECO:0000313" key="3">
    <source>
        <dbReference type="EMBL" id="PVE50436.1"/>
    </source>
</evidence>
<dbReference type="InterPro" id="IPR029058">
    <property type="entry name" value="AB_hydrolase_fold"/>
</dbReference>
<reference evidence="3 4" key="1">
    <citation type="submission" date="2018-04" db="EMBL/GenBank/DDBJ databases">
        <authorList>
            <person name="Hagen T."/>
        </authorList>
    </citation>
    <scope>NUCLEOTIDE SEQUENCE [LARGE SCALE GENOMIC DNA]</scope>
    <source>
        <strain evidence="3 4">TPD7009</strain>
    </source>
</reference>
<name>A0AA92BZL7_RHIRH</name>
<dbReference type="Pfam" id="PF00561">
    <property type="entry name" value="Abhydrolase_1"/>
    <property type="match status" value="1"/>
</dbReference>
<dbReference type="NCBIfam" id="TIGR02427">
    <property type="entry name" value="protocat_pcaD"/>
    <property type="match status" value="1"/>
</dbReference>
<dbReference type="EMBL" id="QDFR01000011">
    <property type="protein sequence ID" value="PVE50436.1"/>
    <property type="molecule type" value="Genomic_DNA"/>
</dbReference>
<protein>
    <submittedName>
        <fullName evidence="3">3-oxoadipate enol-lactonase</fullName>
    </submittedName>
</protein>
<dbReference type="Pfam" id="PF02627">
    <property type="entry name" value="CMD"/>
    <property type="match status" value="1"/>
</dbReference>
<dbReference type="InterPro" id="IPR003779">
    <property type="entry name" value="CMD-like"/>
</dbReference>
<sequence length="403" mass="43411">MNFLQVGDAAIHYRTKGLTAGKPVIAFVNSLGTDFRIWDAVIDELGDAYAYLLHDKRGHGLSSVGTPPYTIETHADDLIALLDHLKIGEVIVWGLSVGGLIAQSVAITHPERVAALVLSNTAQKIGTAEMWNARIDAVRANGLESLVDPVMERWFTPAFRRDDNPLYAGARAMLLRQSAEGYCGTCAAIRDADYTDALARLVVPTLCVAGDQDGSTPPELVESLAGLVANSYFVRVGNNGHIPPLEQPTAYTAAVADFLKALPPGDAEPLSVDRHSRGMATRRAVLGDAHVDRASAQATSFDQPFQTLITESAWGTVWSSDRWTKRERSNVTIALLAALGQYEEMAMHVRATANTGSSEDDIREALMHVAIYAGVPAANHGFKIAKQVLANRNASSPLEEQTT</sequence>
<dbReference type="InterPro" id="IPR000073">
    <property type="entry name" value="AB_hydrolase_1"/>
</dbReference>
<dbReference type="SUPFAM" id="SSF53474">
    <property type="entry name" value="alpha/beta-Hydrolases"/>
    <property type="match status" value="1"/>
</dbReference>
<gene>
    <name evidence="3" type="ORF">DC430_21400</name>
</gene>
<evidence type="ECO:0000259" key="1">
    <source>
        <dbReference type="Pfam" id="PF00561"/>
    </source>
</evidence>
<comment type="caution">
    <text evidence="3">The sequence shown here is derived from an EMBL/GenBank/DDBJ whole genome shotgun (WGS) entry which is preliminary data.</text>
</comment>
<dbReference type="NCBIfam" id="TIGR02425">
    <property type="entry name" value="decarb_PcaC"/>
    <property type="match status" value="1"/>
</dbReference>
<accession>A0AA92BZL7</accession>
<dbReference type="PRINTS" id="PR00111">
    <property type="entry name" value="ABHYDROLASE"/>
</dbReference>
<proteinExistence type="predicted"/>
<dbReference type="InterPro" id="IPR012788">
    <property type="entry name" value="Decarb_PcaC"/>
</dbReference>
<evidence type="ECO:0000313" key="4">
    <source>
        <dbReference type="Proteomes" id="UP000244335"/>
    </source>
</evidence>
<dbReference type="InterPro" id="IPR026968">
    <property type="entry name" value="PcaD/CatD"/>
</dbReference>
<evidence type="ECO:0000259" key="2">
    <source>
        <dbReference type="Pfam" id="PF02627"/>
    </source>
</evidence>
<dbReference type="InterPro" id="IPR052512">
    <property type="entry name" value="4CMD/NDH-1_regulator"/>
</dbReference>
<dbReference type="Gene3D" id="3.40.50.1820">
    <property type="entry name" value="alpha/beta hydrolase"/>
    <property type="match status" value="1"/>
</dbReference>
<dbReference type="Gene3D" id="1.20.1290.10">
    <property type="entry name" value="AhpD-like"/>
    <property type="match status" value="1"/>
</dbReference>
<dbReference type="Proteomes" id="UP000244335">
    <property type="component" value="Unassembled WGS sequence"/>
</dbReference>
<dbReference type="GO" id="GO:0047570">
    <property type="term" value="F:3-oxoadipate enol-lactonase activity"/>
    <property type="evidence" value="ECO:0007669"/>
    <property type="project" value="InterPro"/>
</dbReference>
<dbReference type="PANTHER" id="PTHR33570:SF2">
    <property type="entry name" value="CARBOXYMUCONOLACTONE DECARBOXYLASE-LIKE DOMAIN-CONTAINING PROTEIN"/>
    <property type="match status" value="1"/>
</dbReference>
<dbReference type="GO" id="GO:0042952">
    <property type="term" value="P:beta-ketoadipate pathway"/>
    <property type="evidence" value="ECO:0007669"/>
    <property type="project" value="InterPro"/>
</dbReference>
<dbReference type="PANTHER" id="PTHR33570">
    <property type="entry name" value="4-CARBOXYMUCONOLACTONE DECARBOXYLASE FAMILY PROTEIN"/>
    <property type="match status" value="1"/>
</dbReference>
<dbReference type="GO" id="GO:0051920">
    <property type="term" value="F:peroxiredoxin activity"/>
    <property type="evidence" value="ECO:0007669"/>
    <property type="project" value="InterPro"/>
</dbReference>
<dbReference type="InterPro" id="IPR029032">
    <property type="entry name" value="AhpD-like"/>
</dbReference>
<feature type="domain" description="Carboxymuconolactone decarboxylase-like" evidence="2">
    <location>
        <begin position="305"/>
        <end position="386"/>
    </location>
</feature>
<dbReference type="AlphaFoldDB" id="A0AA92BZL7"/>
<organism evidence="3 4">
    <name type="scientific">Rhizobium rhizogenes</name>
    <name type="common">Agrobacterium rhizogenes</name>
    <dbReference type="NCBI Taxonomy" id="359"/>
    <lineage>
        <taxon>Bacteria</taxon>
        <taxon>Pseudomonadati</taxon>
        <taxon>Pseudomonadota</taxon>
        <taxon>Alphaproteobacteria</taxon>
        <taxon>Hyphomicrobiales</taxon>
        <taxon>Rhizobiaceae</taxon>
        <taxon>Rhizobium/Agrobacterium group</taxon>
        <taxon>Rhizobium</taxon>
    </lineage>
</organism>
<feature type="domain" description="AB hydrolase-1" evidence="1">
    <location>
        <begin position="23"/>
        <end position="247"/>
    </location>
</feature>
<dbReference type="SUPFAM" id="SSF69118">
    <property type="entry name" value="AhpD-like"/>
    <property type="match status" value="1"/>
</dbReference>